<name>A0AAW3ZKQ5_9GAMM</name>
<dbReference type="GO" id="GO:0004787">
    <property type="term" value="F:thiamine diphosphate phosphatase activity"/>
    <property type="evidence" value="ECO:0007669"/>
    <property type="project" value="InterPro"/>
</dbReference>
<keyword evidence="6" id="KW-0460">Magnesium</keyword>
<dbReference type="RefSeq" id="WP_192030102.1">
    <property type="nucleotide sequence ID" value="NZ_JACYTR010000028.1"/>
</dbReference>
<sequence>MSEAESTDRTVFQPDVTVACVIERNGRYLVVEERVRGETVVNQPAGHLEPDESLIEAARRETLEETRWEVEIQGLIGVYQWRAPDGTHFVRFAFSAKALHEHQERNLDNGILRPLWLSLDELRSGAHRLRSPLVTRVIEDAEARRPTPLECLVHLS</sequence>
<comment type="cofactor">
    <cofactor evidence="1 6">
        <name>Mg(2+)</name>
        <dbReference type="ChEBI" id="CHEBI:18420"/>
    </cofactor>
</comment>
<evidence type="ECO:0000256" key="4">
    <source>
        <dbReference type="ARBA" id="ARBA00015552"/>
    </source>
</evidence>
<dbReference type="PANTHER" id="PTHR43222">
    <property type="entry name" value="NUDIX HYDROLASE 23"/>
    <property type="match status" value="1"/>
</dbReference>
<comment type="subunit">
    <text evidence="3 6">Monomer.</text>
</comment>
<dbReference type="InterPro" id="IPR033713">
    <property type="entry name" value="NudJ"/>
</dbReference>
<evidence type="ECO:0000259" key="7">
    <source>
        <dbReference type="PROSITE" id="PS51462"/>
    </source>
</evidence>
<keyword evidence="9" id="KW-1185">Reference proteome</keyword>
<reference evidence="8 9" key="1">
    <citation type="submission" date="2020-09" db="EMBL/GenBank/DDBJ databases">
        <title>Pseudoxanthomonas sp. CAU 1598 isolated from sand of Yaerae Beach.</title>
        <authorList>
            <person name="Kim W."/>
        </authorList>
    </citation>
    <scope>NUCLEOTIDE SEQUENCE [LARGE SCALE GENOMIC DNA]</scope>
    <source>
        <strain evidence="8 9">CAU 1598</strain>
    </source>
</reference>
<dbReference type="InterPro" id="IPR000086">
    <property type="entry name" value="NUDIX_hydrolase_dom"/>
</dbReference>
<evidence type="ECO:0000256" key="3">
    <source>
        <dbReference type="ARBA" id="ARBA00011245"/>
    </source>
</evidence>
<proteinExistence type="inferred from homology"/>
<dbReference type="AlphaFoldDB" id="A0AAW3ZKQ5"/>
<feature type="domain" description="Nudix hydrolase" evidence="7">
    <location>
        <begin position="13"/>
        <end position="142"/>
    </location>
</feature>
<dbReference type="Proteomes" id="UP000613768">
    <property type="component" value="Unassembled WGS sequence"/>
</dbReference>
<protein>
    <recommendedName>
        <fullName evidence="4 6">Phosphatase NudJ</fullName>
        <ecNumber evidence="6">3.6.1.-</ecNumber>
    </recommendedName>
</protein>
<keyword evidence="5 6" id="KW-0378">Hydrolase</keyword>
<dbReference type="EMBL" id="JACYTR010000028">
    <property type="protein sequence ID" value="MBD8526680.1"/>
    <property type="molecule type" value="Genomic_DNA"/>
</dbReference>
<dbReference type="InterPro" id="IPR020084">
    <property type="entry name" value="NUDIX_hydrolase_CS"/>
</dbReference>
<evidence type="ECO:0000313" key="9">
    <source>
        <dbReference type="Proteomes" id="UP000613768"/>
    </source>
</evidence>
<dbReference type="Pfam" id="PF00293">
    <property type="entry name" value="NUDIX"/>
    <property type="match status" value="1"/>
</dbReference>
<dbReference type="InterPro" id="IPR015797">
    <property type="entry name" value="NUDIX_hydrolase-like_dom_sf"/>
</dbReference>
<dbReference type="EC" id="3.6.1.-" evidence="6"/>
<evidence type="ECO:0000313" key="8">
    <source>
        <dbReference type="EMBL" id="MBD8526680.1"/>
    </source>
</evidence>
<comment type="similarity">
    <text evidence="2 6">Belongs to the Nudix hydrolase family. NudJ subfamily.</text>
</comment>
<dbReference type="PROSITE" id="PS51462">
    <property type="entry name" value="NUDIX"/>
    <property type="match status" value="1"/>
</dbReference>
<dbReference type="GO" id="GO:0017110">
    <property type="term" value="F:nucleoside diphosphate phosphatase activity"/>
    <property type="evidence" value="ECO:0007669"/>
    <property type="project" value="InterPro"/>
</dbReference>
<comment type="caution">
    <text evidence="8">The sequence shown here is derived from an EMBL/GenBank/DDBJ whole genome shotgun (WGS) entry which is preliminary data.</text>
</comment>
<dbReference type="CDD" id="cd03675">
    <property type="entry name" value="NUDIX_Hydrolase"/>
    <property type="match status" value="1"/>
</dbReference>
<dbReference type="Gene3D" id="3.90.79.10">
    <property type="entry name" value="Nucleoside Triphosphate Pyrophosphohydrolase"/>
    <property type="match status" value="1"/>
</dbReference>
<dbReference type="SUPFAM" id="SSF55811">
    <property type="entry name" value="Nudix"/>
    <property type="match status" value="1"/>
</dbReference>
<dbReference type="PROSITE" id="PS00893">
    <property type="entry name" value="NUDIX_BOX"/>
    <property type="match status" value="1"/>
</dbReference>
<organism evidence="8 9">
    <name type="scientific">Pseudomarimonas arenosa</name>
    <dbReference type="NCBI Taxonomy" id="2774145"/>
    <lineage>
        <taxon>Bacteria</taxon>
        <taxon>Pseudomonadati</taxon>
        <taxon>Pseudomonadota</taxon>
        <taxon>Gammaproteobacteria</taxon>
        <taxon>Lysobacterales</taxon>
        <taxon>Lysobacteraceae</taxon>
        <taxon>Pseudomarimonas</taxon>
    </lineage>
</organism>
<evidence type="ECO:0000256" key="1">
    <source>
        <dbReference type="ARBA" id="ARBA00001946"/>
    </source>
</evidence>
<accession>A0AAW3ZKQ5</accession>
<dbReference type="PANTHER" id="PTHR43222:SF11">
    <property type="entry name" value="PHOSPHATASE NUDJ"/>
    <property type="match status" value="1"/>
</dbReference>
<dbReference type="GO" id="GO:0017111">
    <property type="term" value="F:ribonucleoside triphosphate phosphatase activity"/>
    <property type="evidence" value="ECO:0007669"/>
    <property type="project" value="InterPro"/>
</dbReference>
<evidence type="ECO:0000256" key="5">
    <source>
        <dbReference type="ARBA" id="ARBA00022801"/>
    </source>
</evidence>
<evidence type="ECO:0000256" key="6">
    <source>
        <dbReference type="RuleBase" id="RU364043"/>
    </source>
</evidence>
<evidence type="ECO:0000256" key="2">
    <source>
        <dbReference type="ARBA" id="ARBA00007608"/>
    </source>
</evidence>
<gene>
    <name evidence="6" type="primary">nudJ</name>
    <name evidence="8" type="ORF">IFO71_13130</name>
</gene>